<reference evidence="2" key="1">
    <citation type="journal article" date="2023" name="Front. Plant Sci.">
        <title>Chromosomal-level genome assembly of Melastoma candidum provides insights into trichome evolution.</title>
        <authorList>
            <person name="Zhong Y."/>
            <person name="Wu W."/>
            <person name="Sun C."/>
            <person name="Zou P."/>
            <person name="Liu Y."/>
            <person name="Dai S."/>
            <person name="Zhou R."/>
        </authorList>
    </citation>
    <scope>NUCLEOTIDE SEQUENCE [LARGE SCALE GENOMIC DNA]</scope>
</reference>
<organism evidence="1 2">
    <name type="scientific">Melastoma candidum</name>
    <dbReference type="NCBI Taxonomy" id="119954"/>
    <lineage>
        <taxon>Eukaryota</taxon>
        <taxon>Viridiplantae</taxon>
        <taxon>Streptophyta</taxon>
        <taxon>Embryophyta</taxon>
        <taxon>Tracheophyta</taxon>
        <taxon>Spermatophyta</taxon>
        <taxon>Magnoliopsida</taxon>
        <taxon>eudicotyledons</taxon>
        <taxon>Gunneridae</taxon>
        <taxon>Pentapetalae</taxon>
        <taxon>rosids</taxon>
        <taxon>malvids</taxon>
        <taxon>Myrtales</taxon>
        <taxon>Melastomataceae</taxon>
        <taxon>Melastomatoideae</taxon>
        <taxon>Melastomateae</taxon>
        <taxon>Melastoma</taxon>
    </lineage>
</organism>
<keyword evidence="2" id="KW-1185">Reference proteome</keyword>
<proteinExistence type="predicted"/>
<dbReference type="Proteomes" id="UP001057402">
    <property type="component" value="Chromosome 10"/>
</dbReference>
<accession>A0ACB9MB30</accession>
<sequence>MGKERLQQKAKLKCLEEETARRLEETIRKNVEKCLSSKEVKSEIERKDQTHRLITFASLSTFLSLKTSLHDDFNVSCPNCEYRRGGMGMNVNNTRGKVTMRASPGKKDKAEKGKVMMGMIPAESVKAASVGWRKSSRERKLSLQQDVDMLRKKLRQEENVRRALERAFARPLGALPRIPPYLPRPTVELLAEVAVLEEEVVRLEEQLVAFMEGFYHETVNISPLERKIPDSPGPQRRSPSKIFADKKLESPLRPQNIQLSCATETSSPMALEEKRLNSPRLQKEYTNTDRQKPRARNRIVPVDELSSHECPNKPHEDVSRGGVLVGTQWEERPGAPKSGKNGDEFAFNFCAELEKKPLSAEELFDGARRQSGAGVDLFEAAIESTRKQTQVGAERENQRERGRERLQSSNSGRRTARSHSPLRVLVYPWEEEDRGQPSSVLEEQKSSLSSSKNSVSSSSSNKWSLKDLLLFSSASEWSATDKNHPFHKYSGIFRKQEEVKHSSFRSDSGGSGSVSRGDPMTAYELHYTANKAVSDDLKKNTFLPWDLNHQKSN</sequence>
<gene>
    <name evidence="1" type="ORF">MLD38_034907</name>
</gene>
<dbReference type="EMBL" id="CM042889">
    <property type="protein sequence ID" value="KAI4321539.1"/>
    <property type="molecule type" value="Genomic_DNA"/>
</dbReference>
<evidence type="ECO:0000313" key="1">
    <source>
        <dbReference type="EMBL" id="KAI4321539.1"/>
    </source>
</evidence>
<name>A0ACB9MB30_9MYRT</name>
<protein>
    <submittedName>
        <fullName evidence="1">Uncharacterized protein</fullName>
    </submittedName>
</protein>
<comment type="caution">
    <text evidence="1">The sequence shown here is derived from an EMBL/GenBank/DDBJ whole genome shotgun (WGS) entry which is preliminary data.</text>
</comment>
<evidence type="ECO:0000313" key="2">
    <source>
        <dbReference type="Proteomes" id="UP001057402"/>
    </source>
</evidence>